<dbReference type="CDD" id="cd11495">
    <property type="entry name" value="SLC5sbd_NIS-like_u3"/>
    <property type="match status" value="1"/>
</dbReference>
<evidence type="ECO:0000256" key="1">
    <source>
        <dbReference type="ARBA" id="ARBA00004651"/>
    </source>
</evidence>
<feature type="transmembrane region" description="Helical" evidence="11">
    <location>
        <begin position="807"/>
        <end position="832"/>
    </location>
</feature>
<feature type="transmembrane region" description="Helical" evidence="11">
    <location>
        <begin position="583"/>
        <end position="603"/>
    </location>
</feature>
<evidence type="ECO:0000256" key="6">
    <source>
        <dbReference type="ARBA" id="ARBA00022989"/>
    </source>
</evidence>
<dbReference type="EMBL" id="AP026866">
    <property type="protein sequence ID" value="BDS08574.1"/>
    <property type="molecule type" value="Genomic_DNA"/>
</dbReference>
<dbReference type="Gene3D" id="1.20.1730.10">
    <property type="entry name" value="Sodium/glucose cotransporter"/>
    <property type="match status" value="1"/>
</dbReference>
<keyword evidence="4" id="KW-1003">Cell membrane</keyword>
<keyword evidence="12" id="KW-0732">Signal</keyword>
<feature type="transmembrane region" description="Helical" evidence="11">
    <location>
        <begin position="552"/>
        <end position="571"/>
    </location>
</feature>
<keyword evidence="5 11" id="KW-0812">Transmembrane</keyword>
<evidence type="ECO:0000256" key="12">
    <source>
        <dbReference type="SAM" id="SignalP"/>
    </source>
</evidence>
<feature type="chain" id="PRO_5043759150" evidence="12">
    <location>
        <begin position="19"/>
        <end position="906"/>
    </location>
</feature>
<keyword evidence="10" id="KW-0739">Sodium transport</keyword>
<protein>
    <submittedName>
        <fullName evidence="13">Sodium:solute symporter</fullName>
    </submittedName>
</protein>
<dbReference type="InterPro" id="IPR038377">
    <property type="entry name" value="Na/Glc_symporter_sf"/>
</dbReference>
<keyword evidence="7" id="KW-0915">Sodium</keyword>
<keyword evidence="8" id="KW-0406">Ion transport</keyword>
<organism evidence="13">
    <name type="scientific">Oceaniferula spumae</name>
    <dbReference type="NCBI Taxonomy" id="2979115"/>
    <lineage>
        <taxon>Bacteria</taxon>
        <taxon>Pseudomonadati</taxon>
        <taxon>Verrucomicrobiota</taxon>
        <taxon>Verrucomicrobiia</taxon>
        <taxon>Verrucomicrobiales</taxon>
        <taxon>Verrucomicrobiaceae</taxon>
        <taxon>Oceaniferula</taxon>
    </lineage>
</organism>
<feature type="transmembrane region" description="Helical" evidence="11">
    <location>
        <begin position="869"/>
        <end position="889"/>
    </location>
</feature>
<name>A0AAT9FRE4_9BACT</name>
<feature type="signal peptide" evidence="12">
    <location>
        <begin position="1"/>
        <end position="18"/>
    </location>
</feature>
<dbReference type="InterPro" id="IPR001734">
    <property type="entry name" value="Na/solute_symporter"/>
</dbReference>
<feature type="transmembrane region" description="Helical" evidence="11">
    <location>
        <begin position="405"/>
        <end position="425"/>
    </location>
</feature>
<dbReference type="InterPro" id="IPR015915">
    <property type="entry name" value="Kelch-typ_b-propeller"/>
</dbReference>
<dbReference type="AlphaFoldDB" id="A0AAT9FRE4"/>
<dbReference type="GO" id="GO:0015293">
    <property type="term" value="F:symporter activity"/>
    <property type="evidence" value="ECO:0007669"/>
    <property type="project" value="TreeGrafter"/>
</dbReference>
<dbReference type="NCBIfam" id="TIGR00813">
    <property type="entry name" value="sss"/>
    <property type="match status" value="1"/>
</dbReference>
<dbReference type="PROSITE" id="PS50283">
    <property type="entry name" value="NA_SOLUT_SYMP_3"/>
    <property type="match status" value="1"/>
</dbReference>
<feature type="transmembrane region" description="Helical" evidence="11">
    <location>
        <begin position="677"/>
        <end position="702"/>
    </location>
</feature>
<evidence type="ECO:0000256" key="4">
    <source>
        <dbReference type="ARBA" id="ARBA00022475"/>
    </source>
</evidence>
<evidence type="ECO:0000256" key="11">
    <source>
        <dbReference type="SAM" id="Phobius"/>
    </source>
</evidence>
<dbReference type="GO" id="GO:0006814">
    <property type="term" value="P:sodium ion transport"/>
    <property type="evidence" value="ECO:0007669"/>
    <property type="project" value="UniProtKB-KW"/>
</dbReference>
<dbReference type="GO" id="GO:0005886">
    <property type="term" value="C:plasma membrane"/>
    <property type="evidence" value="ECO:0007669"/>
    <property type="project" value="UniProtKB-SubCell"/>
</dbReference>
<sequence length="906" mass="96702">MRFGLFFAVILLMISANASESPFSWGRLPDLPDREGLAGVFAGVIQDGDDAHLIVAGGANFPAERPWAGGKKVYHNSIYTLKLGVDDAQWVKQESGLEDSVAYGMSVTNESRGVVYFIGGKTMDAASGKEIALAAVWEFSMANGKLLTKKLPPLPVACSEGVGELVDGKIIVGTGVTNRSADPAEGMVVQRKLFTFDTTDVTAGSWGGIELPEAARGRMYAVAGVRGSQFYLFGGRDFAASDGDMPDRIFGLDFLKDAWVFNVPSASWKQLADMPEARSAAPATAVPVGVSHLLMMGGVPVEFLREQIEARPDKNGQGMDHPGFPSSMLAYDTITNSWAKAGDLPTEVKPDHATNATGSTWATVTTPLVIYKGAIYIPTGEIKPGVRSPQVLAGKVHGRKASFGVINWIVVAVYLLGMVGIGYWFMMREGASSTDDYFRGGQRIPFWVAGLSIFATMLSAITFMAIPGAAYATNWNGYIGQWPILVIIPLVVLFYLPFYRRLNITTAYEYLEKRFNVACRVIASVAFMLFHVGRVAIVLYLPALALSSVTNINIFVAIGVIGVLCIIYTVMGGIEAVVWTDAIQALVLIGGALLCFGLVIAHVDGGFGAITSAMSEQSKGITASWDFSDLSIGKASTSGFVIFIAFLFANLPSYTAGQDVVQRYVTTPTEKEAAKSLWMNIFMVLVGSAIFFALGTALYVFYQNKPELLDPALPAKDSILPFFIMQNLPVGVAGLIIAGVFAASQSTISSSLNSVATAFVTDVYGRLLKPESSDHQQLNVARTVVIILGVIGMLVSAYIAFTKVDSAFMLFNTFIGFALGPLGGLFALGVFTKHAGGKAGLGALLIGVVSVVSIHLLNQSGAIDVMPLLYGFFGFTSTLVAGIILGFVLPSRPEEVNGLTIYTQAK</sequence>
<feature type="transmembrane region" description="Helical" evidence="11">
    <location>
        <begin position="478"/>
        <end position="496"/>
    </location>
</feature>
<evidence type="ECO:0000256" key="7">
    <source>
        <dbReference type="ARBA" id="ARBA00023053"/>
    </source>
</evidence>
<evidence type="ECO:0000256" key="5">
    <source>
        <dbReference type="ARBA" id="ARBA00022692"/>
    </source>
</evidence>
<comment type="subcellular location">
    <subcellularLocation>
        <location evidence="1">Cell membrane</location>
        <topology evidence="1">Multi-pass membrane protein</topology>
    </subcellularLocation>
</comment>
<reference evidence="13" key="1">
    <citation type="submission" date="2024-07" db="EMBL/GenBank/DDBJ databases">
        <title>Complete genome sequence of Verrucomicrobiaceae bacterium NT6N.</title>
        <authorList>
            <person name="Huang C."/>
            <person name="Takami H."/>
            <person name="Hamasaki K."/>
        </authorList>
    </citation>
    <scope>NUCLEOTIDE SEQUENCE</scope>
    <source>
        <strain evidence="13">NT6N</strain>
    </source>
</reference>
<dbReference type="Pfam" id="PF00474">
    <property type="entry name" value="SSF"/>
    <property type="match status" value="1"/>
</dbReference>
<dbReference type="PANTHER" id="PTHR42985:SF40">
    <property type="entry name" value="LD47995P-RELATED"/>
    <property type="match status" value="1"/>
</dbReference>
<keyword evidence="9 11" id="KW-0472">Membrane</keyword>
<feature type="transmembrane region" description="Helical" evidence="11">
    <location>
        <begin position="517"/>
        <end position="540"/>
    </location>
</feature>
<feature type="transmembrane region" description="Helical" evidence="11">
    <location>
        <begin position="839"/>
        <end position="857"/>
    </location>
</feature>
<accession>A0AAT9FRE4</accession>
<feature type="transmembrane region" description="Helical" evidence="11">
    <location>
        <begin position="780"/>
        <end position="801"/>
    </location>
</feature>
<feature type="transmembrane region" description="Helical" evidence="11">
    <location>
        <begin position="722"/>
        <end position="743"/>
    </location>
</feature>
<dbReference type="InterPro" id="IPR051163">
    <property type="entry name" value="Sodium:Solute_Symporter_SSF"/>
</dbReference>
<dbReference type="PANTHER" id="PTHR42985">
    <property type="entry name" value="SODIUM-COUPLED MONOCARBOXYLATE TRANSPORTER"/>
    <property type="match status" value="1"/>
</dbReference>
<comment type="similarity">
    <text evidence="2">Belongs to the sodium:solute symporter (SSF) (TC 2.A.21) family.</text>
</comment>
<dbReference type="Gene3D" id="2.120.10.80">
    <property type="entry name" value="Kelch-type beta propeller"/>
    <property type="match status" value="1"/>
</dbReference>
<evidence type="ECO:0000256" key="10">
    <source>
        <dbReference type="ARBA" id="ARBA00023201"/>
    </source>
</evidence>
<evidence type="ECO:0000256" key="3">
    <source>
        <dbReference type="ARBA" id="ARBA00022448"/>
    </source>
</evidence>
<feature type="transmembrane region" description="Helical" evidence="11">
    <location>
        <begin position="446"/>
        <end position="466"/>
    </location>
</feature>
<keyword evidence="3" id="KW-0813">Transport</keyword>
<evidence type="ECO:0000256" key="8">
    <source>
        <dbReference type="ARBA" id="ARBA00023065"/>
    </source>
</evidence>
<evidence type="ECO:0000313" key="13">
    <source>
        <dbReference type="EMBL" id="BDS08574.1"/>
    </source>
</evidence>
<dbReference type="SUPFAM" id="SSF117281">
    <property type="entry name" value="Kelch motif"/>
    <property type="match status" value="1"/>
</dbReference>
<feature type="transmembrane region" description="Helical" evidence="11">
    <location>
        <begin position="635"/>
        <end position="656"/>
    </location>
</feature>
<gene>
    <name evidence="13" type="ORF">NT6N_36140</name>
</gene>
<keyword evidence="6 11" id="KW-1133">Transmembrane helix</keyword>
<evidence type="ECO:0000256" key="9">
    <source>
        <dbReference type="ARBA" id="ARBA00023136"/>
    </source>
</evidence>
<proteinExistence type="inferred from homology"/>
<dbReference type="KEGG" id="osu:NT6N_36140"/>
<evidence type="ECO:0000256" key="2">
    <source>
        <dbReference type="ARBA" id="ARBA00006434"/>
    </source>
</evidence>